<dbReference type="PANTHER" id="PTHR30244:SF36">
    <property type="entry name" value="3-OXO-GLUCOSE-6-PHOSPHATE:GLUTAMATE AMINOTRANSFERASE"/>
    <property type="match status" value="1"/>
</dbReference>
<sequence length="378" mass="41058">MSLKIWMNDFTREPADRQQALLADLKRVLHSGRYVLDWRVKCFEALWAGACGTRFGIGVGNGMDAIEIALRASGIVPGDEVIVPAITAFATLLAVLRSGATPVVADIEPGTALLDRESARRVLSARTKAVVLVHLYGRLADMDAWVAFCNHHGLILIEDAAQAHWASVQGRAAGSFGLAGAFSFYPTKNLGAIGDGGMVVTNDEAIAATARQWRDYGRDSGRLGSPHLVPGLNSRLDELQAAFLTTRLAWLQECNDTRRKIARAYQEGIRHPLVALPALPADEASHVHHLFVVNSPVRDALRICLEERGIQTALHYPLPVHRQPACGATVRIDPAGLARAEAHAQTCLSLPCHPFLTPEEVETVVEAINDFSGWEVRV</sequence>
<dbReference type="InterPro" id="IPR015424">
    <property type="entry name" value="PyrdxlP-dep_Trfase"/>
</dbReference>
<dbReference type="CDD" id="cd00616">
    <property type="entry name" value="AHBA_syn"/>
    <property type="match status" value="1"/>
</dbReference>
<gene>
    <name evidence="4" type="primary">fdtB</name>
    <name evidence="4" type="ORF">SIID45300_00470</name>
</gene>
<dbReference type="PIRSF" id="PIRSF000390">
    <property type="entry name" value="PLP_StrS"/>
    <property type="match status" value="1"/>
</dbReference>
<protein>
    <submittedName>
        <fullName evidence="4">dTDP-3-amino-3,6-dideoxy-alpha-D-galactopyranose transaminase</fullName>
        <ecNumber evidence="4">2.6.1.90</ecNumber>
    </submittedName>
</protein>
<dbReference type="EC" id="2.6.1.90" evidence="4"/>
<evidence type="ECO:0000313" key="5">
    <source>
        <dbReference type="Proteomes" id="UP001628193"/>
    </source>
</evidence>
<evidence type="ECO:0000256" key="2">
    <source>
        <dbReference type="ARBA" id="ARBA00037999"/>
    </source>
</evidence>
<dbReference type="InterPro" id="IPR015422">
    <property type="entry name" value="PyrdxlP-dep_Trfase_small"/>
</dbReference>
<dbReference type="RefSeq" id="WP_420903882.1">
    <property type="nucleotide sequence ID" value="NZ_BAAFGK010000002.1"/>
</dbReference>
<keyword evidence="5" id="KW-1185">Reference proteome</keyword>
<dbReference type="InterPro" id="IPR015421">
    <property type="entry name" value="PyrdxlP-dep_Trfase_major"/>
</dbReference>
<keyword evidence="1 3" id="KW-0663">Pyridoxal phosphate</keyword>
<organism evidence="4 5">
    <name type="scientific">Candidatus Magnetaquiglobus chichijimensis</name>
    <dbReference type="NCBI Taxonomy" id="3141448"/>
    <lineage>
        <taxon>Bacteria</taxon>
        <taxon>Pseudomonadati</taxon>
        <taxon>Pseudomonadota</taxon>
        <taxon>Magnetococcia</taxon>
        <taxon>Magnetococcales</taxon>
        <taxon>Candidatus Magnetaquicoccaceae</taxon>
        <taxon>Candidatus Magnetaquiglobus</taxon>
    </lineage>
</organism>
<dbReference type="GO" id="GO:0008483">
    <property type="term" value="F:transaminase activity"/>
    <property type="evidence" value="ECO:0007669"/>
    <property type="project" value="UniProtKB-KW"/>
</dbReference>
<dbReference type="EMBL" id="BAAFGK010000002">
    <property type="protein sequence ID" value="GAB0056165.1"/>
    <property type="molecule type" value="Genomic_DNA"/>
</dbReference>
<evidence type="ECO:0000256" key="1">
    <source>
        <dbReference type="ARBA" id="ARBA00022898"/>
    </source>
</evidence>
<dbReference type="InterPro" id="IPR000653">
    <property type="entry name" value="DegT/StrS_aminotransferase"/>
</dbReference>
<evidence type="ECO:0000313" key="4">
    <source>
        <dbReference type="EMBL" id="GAB0056165.1"/>
    </source>
</evidence>
<name>A0ABQ0C624_9PROT</name>
<dbReference type="Gene3D" id="3.90.1150.10">
    <property type="entry name" value="Aspartate Aminotransferase, domain 1"/>
    <property type="match status" value="1"/>
</dbReference>
<reference evidence="4 5" key="1">
    <citation type="submission" date="2024-09" db="EMBL/GenBank/DDBJ databases">
        <title>Draft genome sequence of Candidatus Magnetaquicoccaceae bacterium FCR-1.</title>
        <authorList>
            <person name="Shimoshige H."/>
            <person name="Shimamura S."/>
            <person name="Taoka A."/>
            <person name="Kobayashi H."/>
            <person name="Maekawa T."/>
        </authorList>
    </citation>
    <scope>NUCLEOTIDE SEQUENCE [LARGE SCALE GENOMIC DNA]</scope>
    <source>
        <strain evidence="4 5">FCR-1</strain>
    </source>
</reference>
<proteinExistence type="inferred from homology"/>
<dbReference type="SUPFAM" id="SSF53383">
    <property type="entry name" value="PLP-dependent transferases"/>
    <property type="match status" value="1"/>
</dbReference>
<dbReference type="Proteomes" id="UP001628193">
    <property type="component" value="Unassembled WGS sequence"/>
</dbReference>
<keyword evidence="4" id="KW-0032">Aminotransferase</keyword>
<dbReference type="Gene3D" id="3.40.640.10">
    <property type="entry name" value="Type I PLP-dependent aspartate aminotransferase-like (Major domain)"/>
    <property type="match status" value="1"/>
</dbReference>
<comment type="similarity">
    <text evidence="2 3">Belongs to the DegT/DnrJ/EryC1 family.</text>
</comment>
<dbReference type="Pfam" id="PF01041">
    <property type="entry name" value="DegT_DnrJ_EryC1"/>
    <property type="match status" value="1"/>
</dbReference>
<evidence type="ECO:0000256" key="3">
    <source>
        <dbReference type="RuleBase" id="RU004508"/>
    </source>
</evidence>
<comment type="caution">
    <text evidence="4">The sequence shown here is derived from an EMBL/GenBank/DDBJ whole genome shotgun (WGS) entry which is preliminary data.</text>
</comment>
<accession>A0ABQ0C624</accession>
<keyword evidence="4" id="KW-0808">Transferase</keyword>
<dbReference type="PANTHER" id="PTHR30244">
    <property type="entry name" value="TRANSAMINASE"/>
    <property type="match status" value="1"/>
</dbReference>